<dbReference type="PROSITE" id="PS00670">
    <property type="entry name" value="D_2_HYDROXYACID_DH_2"/>
    <property type="match status" value="1"/>
</dbReference>
<reference evidence="7 8" key="1">
    <citation type="submission" date="2010-01" db="EMBL/GenBank/DDBJ databases">
        <title>The complete genome of Thermobispora bispora DSM 43833.</title>
        <authorList>
            <consortium name="US DOE Joint Genome Institute (JGI-PGF)"/>
            <person name="Lucas S."/>
            <person name="Copeland A."/>
            <person name="Lapidus A."/>
            <person name="Glavina del Rio T."/>
            <person name="Dalin E."/>
            <person name="Tice H."/>
            <person name="Bruce D."/>
            <person name="Goodwin L."/>
            <person name="Pitluck S."/>
            <person name="Kyrpides N."/>
            <person name="Mavromatis K."/>
            <person name="Ivanova N."/>
            <person name="Mikhailova N."/>
            <person name="Chertkov O."/>
            <person name="Brettin T."/>
            <person name="Detter J.C."/>
            <person name="Han C."/>
            <person name="Larimer F."/>
            <person name="Land M."/>
            <person name="Hauser L."/>
            <person name="Markowitz V."/>
            <person name="Cheng J.-F."/>
            <person name="Hugenholtz P."/>
            <person name="Woyke T."/>
            <person name="Wu D."/>
            <person name="Jando M."/>
            <person name="Schneider S."/>
            <person name="Klenk H.-P."/>
            <person name="Eisen J.A."/>
        </authorList>
    </citation>
    <scope>NUCLEOTIDE SEQUENCE [LARGE SCALE GENOMIC DNA]</scope>
    <source>
        <strain evidence="8">ATCC 19993 / DSM 43833 / CBS 139.67 / JCM 10125 / KCTC 9307 / NBRC 14880 / R51</strain>
    </source>
</reference>
<comment type="similarity">
    <text evidence="1 4">Belongs to the D-isomer specific 2-hydroxyacid dehydrogenase family.</text>
</comment>
<dbReference type="InterPro" id="IPR036291">
    <property type="entry name" value="NAD(P)-bd_dom_sf"/>
</dbReference>
<dbReference type="SUPFAM" id="SSF52283">
    <property type="entry name" value="Formate/glycerate dehydrogenase catalytic domain-like"/>
    <property type="match status" value="1"/>
</dbReference>
<dbReference type="STRING" id="469371.Tbis_1582"/>
<evidence type="ECO:0000256" key="2">
    <source>
        <dbReference type="ARBA" id="ARBA00023002"/>
    </source>
</evidence>
<sequence>MAPADHAPLAVYADVAELDPAPGVALLERHGFRVRVLGTDDPERIAAEAAGAAVLLIGYCPVTAELLDRLPRLRLICTQSAGYDTVDVAAARERGIWVANVPDAATEEVASHALAMALGLLRGLPFLDRRVRAGEWDGTAERPRRISAATLGIIGMGRIGRRLAGMASGLFGEVLGHDPLAGGAQWPPGVRRVGLRELLSSSDVVSLHVPLTEETRGMLGREELAAMRPGAALANVARGELVDHDALADLLDSGHLMGAALDVLPVEPPPAGWALLRHPRILFTPHAAYLSEHSAASYVLTQAENAVAWLRTGEPIHVVVRGRGDRAGSRQG</sequence>
<dbReference type="AlphaFoldDB" id="D6YAS9"/>
<dbReference type="PROSITE" id="PS00065">
    <property type="entry name" value="D_2_HYDROXYACID_DH_1"/>
    <property type="match status" value="1"/>
</dbReference>
<dbReference type="InterPro" id="IPR050418">
    <property type="entry name" value="D-iso_2-hydroxyacid_DH_PdxB"/>
</dbReference>
<feature type="domain" description="D-isomer specific 2-hydroxyacid dehydrogenase catalytic" evidence="5">
    <location>
        <begin position="21"/>
        <end position="319"/>
    </location>
</feature>
<evidence type="ECO:0000256" key="3">
    <source>
        <dbReference type="ARBA" id="ARBA00023027"/>
    </source>
</evidence>
<dbReference type="PANTHER" id="PTHR43761">
    <property type="entry name" value="D-ISOMER SPECIFIC 2-HYDROXYACID DEHYDROGENASE FAMILY PROTEIN (AFU_ORTHOLOGUE AFUA_1G13630)"/>
    <property type="match status" value="1"/>
</dbReference>
<dbReference type="EMBL" id="CP001874">
    <property type="protein sequence ID" value="ADG88296.1"/>
    <property type="molecule type" value="Genomic_DNA"/>
</dbReference>
<keyword evidence="3" id="KW-0520">NAD</keyword>
<evidence type="ECO:0000313" key="8">
    <source>
        <dbReference type="Proteomes" id="UP000006640"/>
    </source>
</evidence>
<name>D6YAS9_THEBD</name>
<dbReference type="InterPro" id="IPR029752">
    <property type="entry name" value="D-isomer_DH_CS1"/>
</dbReference>
<dbReference type="GO" id="GO:0016616">
    <property type="term" value="F:oxidoreductase activity, acting on the CH-OH group of donors, NAD or NADP as acceptor"/>
    <property type="evidence" value="ECO:0007669"/>
    <property type="project" value="InterPro"/>
</dbReference>
<dbReference type="RefSeq" id="WP_013131829.1">
    <property type="nucleotide sequence ID" value="NC_014165.1"/>
</dbReference>
<dbReference type="Gene3D" id="3.40.50.720">
    <property type="entry name" value="NAD(P)-binding Rossmann-like Domain"/>
    <property type="match status" value="2"/>
</dbReference>
<evidence type="ECO:0000256" key="4">
    <source>
        <dbReference type="RuleBase" id="RU003719"/>
    </source>
</evidence>
<dbReference type="GO" id="GO:0051287">
    <property type="term" value="F:NAD binding"/>
    <property type="evidence" value="ECO:0007669"/>
    <property type="project" value="InterPro"/>
</dbReference>
<dbReference type="SUPFAM" id="SSF51735">
    <property type="entry name" value="NAD(P)-binding Rossmann-fold domains"/>
    <property type="match status" value="1"/>
</dbReference>
<gene>
    <name evidence="7" type="ordered locus">Tbis_1582</name>
</gene>
<dbReference type="InterPro" id="IPR043322">
    <property type="entry name" value="CtBP"/>
</dbReference>
<dbReference type="CDD" id="cd05299">
    <property type="entry name" value="CtBP_dh"/>
    <property type="match status" value="1"/>
</dbReference>
<dbReference type="Pfam" id="PF02826">
    <property type="entry name" value="2-Hacid_dh_C"/>
    <property type="match status" value="1"/>
</dbReference>
<dbReference type="InterPro" id="IPR029753">
    <property type="entry name" value="D-isomer_DH_CS"/>
</dbReference>
<organism evidence="7 8">
    <name type="scientific">Thermobispora bispora (strain ATCC 19993 / DSM 43833 / CBS 139.67 / JCM 10125 / KCTC 9307 / NBRC 14880 / R51)</name>
    <dbReference type="NCBI Taxonomy" id="469371"/>
    <lineage>
        <taxon>Bacteria</taxon>
        <taxon>Bacillati</taxon>
        <taxon>Actinomycetota</taxon>
        <taxon>Actinomycetes</taxon>
        <taxon>Streptosporangiales</taxon>
        <taxon>Streptosporangiaceae</taxon>
        <taxon>Thermobispora</taxon>
    </lineage>
</organism>
<dbReference type="Pfam" id="PF00389">
    <property type="entry name" value="2-Hacid_dh"/>
    <property type="match status" value="1"/>
</dbReference>
<proteinExistence type="inferred from homology"/>
<dbReference type="KEGG" id="tbi:Tbis_1582"/>
<dbReference type="OrthoDB" id="117809at2"/>
<dbReference type="InterPro" id="IPR006140">
    <property type="entry name" value="D-isomer_DH_NAD-bd"/>
</dbReference>
<dbReference type="eggNOG" id="COG1052">
    <property type="taxonomic scope" value="Bacteria"/>
</dbReference>
<keyword evidence="2 4" id="KW-0560">Oxidoreductase</keyword>
<feature type="domain" description="D-isomer specific 2-hydroxyacid dehydrogenase NAD-binding" evidence="6">
    <location>
        <begin position="114"/>
        <end position="288"/>
    </location>
</feature>
<evidence type="ECO:0000256" key="1">
    <source>
        <dbReference type="ARBA" id="ARBA00005854"/>
    </source>
</evidence>
<dbReference type="Proteomes" id="UP000006640">
    <property type="component" value="Chromosome"/>
</dbReference>
<keyword evidence="8" id="KW-1185">Reference proteome</keyword>
<dbReference type="GO" id="GO:0003714">
    <property type="term" value="F:transcription corepressor activity"/>
    <property type="evidence" value="ECO:0007669"/>
    <property type="project" value="InterPro"/>
</dbReference>
<dbReference type="PANTHER" id="PTHR43761:SF1">
    <property type="entry name" value="D-ISOMER SPECIFIC 2-HYDROXYACID DEHYDROGENASE CATALYTIC DOMAIN-CONTAINING PROTEIN-RELATED"/>
    <property type="match status" value="1"/>
</dbReference>
<evidence type="ECO:0000259" key="6">
    <source>
        <dbReference type="Pfam" id="PF02826"/>
    </source>
</evidence>
<dbReference type="InterPro" id="IPR006139">
    <property type="entry name" value="D-isomer_2_OHA_DH_cat_dom"/>
</dbReference>
<accession>D6YAS9</accession>
<protein>
    <submittedName>
        <fullName evidence="7">D-isomer specific 2-hydroxyacid dehydrogenase NAD-binding protein</fullName>
    </submittedName>
</protein>
<evidence type="ECO:0000259" key="5">
    <source>
        <dbReference type="Pfam" id="PF00389"/>
    </source>
</evidence>
<dbReference type="HOGENOM" id="CLU_019796_1_3_11"/>
<evidence type="ECO:0000313" key="7">
    <source>
        <dbReference type="EMBL" id="ADG88296.1"/>
    </source>
</evidence>